<dbReference type="Proteomes" id="UP000824782">
    <property type="component" value="Unassembled WGS sequence"/>
</dbReference>
<protein>
    <submittedName>
        <fullName evidence="1">Uncharacterized protein</fullName>
    </submittedName>
</protein>
<evidence type="ECO:0000313" key="2">
    <source>
        <dbReference type="Proteomes" id="UP000824782"/>
    </source>
</evidence>
<sequence>MECAGTEGTGPGLCYGPEPGLVGLQASACPDRTGRCSTAASLVGLHVQGCPGVMHDAGSCSVWWRGTHCLPVAEVQRERDSRWRLCPGL</sequence>
<name>A0AAV7AFV5_ENGPU</name>
<accession>A0AAV7AFV5</accession>
<comment type="caution">
    <text evidence="1">The sequence shown here is derived from an EMBL/GenBank/DDBJ whole genome shotgun (WGS) entry which is preliminary data.</text>
</comment>
<gene>
    <name evidence="1" type="ORF">GDO81_016914</name>
</gene>
<dbReference type="EMBL" id="WNYA01000008">
    <property type="protein sequence ID" value="KAG8558225.1"/>
    <property type="molecule type" value="Genomic_DNA"/>
</dbReference>
<organism evidence="1 2">
    <name type="scientific">Engystomops pustulosus</name>
    <name type="common">Tungara frog</name>
    <name type="synonym">Physalaemus pustulosus</name>
    <dbReference type="NCBI Taxonomy" id="76066"/>
    <lineage>
        <taxon>Eukaryota</taxon>
        <taxon>Metazoa</taxon>
        <taxon>Chordata</taxon>
        <taxon>Craniata</taxon>
        <taxon>Vertebrata</taxon>
        <taxon>Euteleostomi</taxon>
        <taxon>Amphibia</taxon>
        <taxon>Batrachia</taxon>
        <taxon>Anura</taxon>
        <taxon>Neobatrachia</taxon>
        <taxon>Hyloidea</taxon>
        <taxon>Leptodactylidae</taxon>
        <taxon>Leiuperinae</taxon>
        <taxon>Engystomops</taxon>
    </lineage>
</organism>
<keyword evidence="2" id="KW-1185">Reference proteome</keyword>
<proteinExistence type="predicted"/>
<reference evidence="1" key="1">
    <citation type="thesis" date="2020" institute="ProQuest LLC" country="789 East Eisenhower Parkway, Ann Arbor, MI, USA">
        <title>Comparative Genomics and Chromosome Evolution.</title>
        <authorList>
            <person name="Mudd A.B."/>
        </authorList>
    </citation>
    <scope>NUCLEOTIDE SEQUENCE</scope>
    <source>
        <strain evidence="1">237g6f4</strain>
        <tissue evidence="1">Blood</tissue>
    </source>
</reference>
<evidence type="ECO:0000313" key="1">
    <source>
        <dbReference type="EMBL" id="KAG8558225.1"/>
    </source>
</evidence>
<dbReference type="AlphaFoldDB" id="A0AAV7AFV5"/>